<reference evidence="1" key="2">
    <citation type="submission" date="2020-05" db="UniProtKB">
        <authorList>
            <consortium name="EnsemblMetazoa"/>
        </authorList>
    </citation>
    <scope>IDENTIFICATION</scope>
    <source>
        <strain evidence="1">WRAIR2</strain>
    </source>
</reference>
<organism evidence="1 2">
    <name type="scientific">Anopheles dirus</name>
    <dbReference type="NCBI Taxonomy" id="7168"/>
    <lineage>
        <taxon>Eukaryota</taxon>
        <taxon>Metazoa</taxon>
        <taxon>Ecdysozoa</taxon>
        <taxon>Arthropoda</taxon>
        <taxon>Hexapoda</taxon>
        <taxon>Insecta</taxon>
        <taxon>Pterygota</taxon>
        <taxon>Neoptera</taxon>
        <taxon>Endopterygota</taxon>
        <taxon>Diptera</taxon>
        <taxon>Nematocera</taxon>
        <taxon>Culicoidea</taxon>
        <taxon>Culicidae</taxon>
        <taxon>Anophelinae</taxon>
        <taxon>Anopheles</taxon>
    </lineage>
</organism>
<name>A0A182NX90_9DIPT</name>
<dbReference type="VEuPathDB" id="VectorBase:ADIR014480"/>
<keyword evidence="2" id="KW-1185">Reference proteome</keyword>
<protein>
    <submittedName>
        <fullName evidence="1">Uncharacterized protein</fullName>
    </submittedName>
</protein>
<dbReference type="Proteomes" id="UP000075884">
    <property type="component" value="Unassembled WGS sequence"/>
</dbReference>
<reference evidence="2" key="1">
    <citation type="submission" date="2013-03" db="EMBL/GenBank/DDBJ databases">
        <title>The Genome Sequence of Anopheles dirus WRAIR2.</title>
        <authorList>
            <consortium name="The Broad Institute Genomics Platform"/>
            <person name="Neafsey D.E."/>
            <person name="Walton C."/>
            <person name="Walker B."/>
            <person name="Young S.K."/>
            <person name="Zeng Q."/>
            <person name="Gargeya S."/>
            <person name="Fitzgerald M."/>
            <person name="Haas B."/>
            <person name="Abouelleil A."/>
            <person name="Allen A.W."/>
            <person name="Alvarado L."/>
            <person name="Arachchi H.M."/>
            <person name="Berlin A.M."/>
            <person name="Chapman S.B."/>
            <person name="Gainer-Dewar J."/>
            <person name="Goldberg J."/>
            <person name="Griggs A."/>
            <person name="Gujja S."/>
            <person name="Hansen M."/>
            <person name="Howarth C."/>
            <person name="Imamovic A."/>
            <person name="Ireland A."/>
            <person name="Larimer J."/>
            <person name="McCowan C."/>
            <person name="Murphy C."/>
            <person name="Pearson M."/>
            <person name="Poon T.W."/>
            <person name="Priest M."/>
            <person name="Roberts A."/>
            <person name="Saif S."/>
            <person name="Shea T."/>
            <person name="Sisk P."/>
            <person name="Sykes S."/>
            <person name="Wortman J."/>
            <person name="Nusbaum C."/>
            <person name="Birren B."/>
        </authorList>
    </citation>
    <scope>NUCLEOTIDE SEQUENCE [LARGE SCALE GENOMIC DNA]</scope>
    <source>
        <strain evidence="2">WRAIR2</strain>
    </source>
</reference>
<evidence type="ECO:0000313" key="2">
    <source>
        <dbReference type="Proteomes" id="UP000075884"/>
    </source>
</evidence>
<evidence type="ECO:0000313" key="1">
    <source>
        <dbReference type="EnsemblMetazoa" id="ADIR014480-PA"/>
    </source>
</evidence>
<dbReference type="EnsemblMetazoa" id="ADIR014480-RA">
    <property type="protein sequence ID" value="ADIR014480-PA"/>
    <property type="gene ID" value="ADIR014480"/>
</dbReference>
<proteinExistence type="predicted"/>
<accession>A0A182NX90</accession>
<dbReference type="AlphaFoldDB" id="A0A182NX90"/>
<sequence>MCQHSDCNTTAYITGNVRIQWGSCWCDGRARRTFRSVTIRTRIPALYILLMIAHLSLPVEECTVGLASDFLKDRFILTDEEIAAVA</sequence>